<dbReference type="Pfam" id="PF11798">
    <property type="entry name" value="IMS_HHH"/>
    <property type="match status" value="1"/>
</dbReference>
<comment type="catalytic activity">
    <reaction evidence="11 12">
        <text>DNA(n) + a 2'-deoxyribonucleoside 5'-triphosphate = DNA(n+1) + diphosphate</text>
        <dbReference type="Rhea" id="RHEA:22508"/>
        <dbReference type="Rhea" id="RHEA-COMP:17339"/>
        <dbReference type="Rhea" id="RHEA-COMP:17340"/>
        <dbReference type="ChEBI" id="CHEBI:33019"/>
        <dbReference type="ChEBI" id="CHEBI:61560"/>
        <dbReference type="ChEBI" id="CHEBI:173112"/>
        <dbReference type="EC" id="2.7.7.7"/>
    </reaction>
</comment>
<feature type="active site" evidence="12">
    <location>
        <position position="139"/>
    </location>
</feature>
<evidence type="ECO:0000256" key="1">
    <source>
        <dbReference type="ARBA" id="ARBA00010945"/>
    </source>
</evidence>
<evidence type="ECO:0000256" key="6">
    <source>
        <dbReference type="ARBA" id="ARBA00022723"/>
    </source>
</evidence>
<evidence type="ECO:0000256" key="9">
    <source>
        <dbReference type="ARBA" id="ARBA00022932"/>
    </source>
</evidence>
<dbReference type="GO" id="GO:0042276">
    <property type="term" value="P:error-prone translesion synthesis"/>
    <property type="evidence" value="ECO:0007669"/>
    <property type="project" value="TreeGrafter"/>
</dbReference>
<evidence type="ECO:0000256" key="11">
    <source>
        <dbReference type="ARBA" id="ARBA00049244"/>
    </source>
</evidence>
<dbReference type="PANTHER" id="PTHR11076">
    <property type="entry name" value="DNA REPAIR POLYMERASE UMUC / TRANSFERASE FAMILY MEMBER"/>
    <property type="match status" value="1"/>
</dbReference>
<keyword evidence="2 12" id="KW-0515">Mutator protein</keyword>
<evidence type="ECO:0000313" key="14">
    <source>
        <dbReference type="EMBL" id="THJ33025.1"/>
    </source>
</evidence>
<dbReference type="FunFam" id="3.30.1490.100:FF:000004">
    <property type="entry name" value="DNA polymerase IV"/>
    <property type="match status" value="1"/>
</dbReference>
<dbReference type="GO" id="GO:0000287">
    <property type="term" value="F:magnesium ion binding"/>
    <property type="evidence" value="ECO:0007669"/>
    <property type="project" value="UniProtKB-UniRule"/>
</dbReference>
<dbReference type="GO" id="GO:0006281">
    <property type="term" value="P:DNA repair"/>
    <property type="evidence" value="ECO:0007669"/>
    <property type="project" value="UniProtKB-UniRule"/>
</dbReference>
<accession>A0A4S5BQ56</accession>
<evidence type="ECO:0000313" key="15">
    <source>
        <dbReference type="Proteomes" id="UP000306236"/>
    </source>
</evidence>
<dbReference type="GO" id="GO:0005829">
    <property type="term" value="C:cytosol"/>
    <property type="evidence" value="ECO:0007669"/>
    <property type="project" value="TreeGrafter"/>
</dbReference>
<feature type="binding site" evidence="12">
    <location>
        <position position="13"/>
    </location>
    <ligand>
        <name>Mg(2+)</name>
        <dbReference type="ChEBI" id="CHEBI:18420"/>
    </ligand>
</feature>
<dbReference type="AlphaFoldDB" id="A0A4S5BQ56"/>
<evidence type="ECO:0000256" key="10">
    <source>
        <dbReference type="ARBA" id="ARBA00023204"/>
    </source>
</evidence>
<dbReference type="NCBIfam" id="NF002677">
    <property type="entry name" value="PRK02406.1"/>
    <property type="match status" value="1"/>
</dbReference>
<evidence type="ECO:0000256" key="4">
    <source>
        <dbReference type="ARBA" id="ARBA00022695"/>
    </source>
</evidence>
<dbReference type="InterPro" id="IPR001126">
    <property type="entry name" value="UmuC"/>
</dbReference>
<dbReference type="EMBL" id="SSWX01000012">
    <property type="protein sequence ID" value="THJ33025.1"/>
    <property type="molecule type" value="Genomic_DNA"/>
</dbReference>
<proteinExistence type="inferred from homology"/>
<dbReference type="Proteomes" id="UP000306236">
    <property type="component" value="Unassembled WGS sequence"/>
</dbReference>
<keyword evidence="6 12" id="KW-0479">Metal-binding</keyword>
<keyword evidence="3 12" id="KW-0808">Transferase</keyword>
<evidence type="ECO:0000256" key="12">
    <source>
        <dbReference type="HAMAP-Rule" id="MF_01113"/>
    </source>
</evidence>
<dbReference type="Pfam" id="PF00817">
    <property type="entry name" value="IMS"/>
    <property type="match status" value="1"/>
</dbReference>
<dbReference type="Gene3D" id="3.30.70.270">
    <property type="match status" value="2"/>
</dbReference>
<dbReference type="PANTHER" id="PTHR11076:SF33">
    <property type="entry name" value="DNA POLYMERASE KAPPA"/>
    <property type="match status" value="1"/>
</dbReference>
<feature type="site" description="Substrate discrimination" evidence="12">
    <location>
        <position position="18"/>
    </location>
</feature>
<dbReference type="RefSeq" id="WP_136406627.1">
    <property type="nucleotide sequence ID" value="NZ_SSWX01000012.1"/>
</dbReference>
<organism evidence="14 15">
    <name type="scientific">Lampropedia aestuarii</name>
    <dbReference type="NCBI Taxonomy" id="2562762"/>
    <lineage>
        <taxon>Bacteria</taxon>
        <taxon>Pseudomonadati</taxon>
        <taxon>Pseudomonadota</taxon>
        <taxon>Betaproteobacteria</taxon>
        <taxon>Burkholderiales</taxon>
        <taxon>Comamonadaceae</taxon>
        <taxon>Lampropedia</taxon>
    </lineage>
</organism>
<dbReference type="GO" id="GO:0006261">
    <property type="term" value="P:DNA-templated DNA replication"/>
    <property type="evidence" value="ECO:0007669"/>
    <property type="project" value="UniProtKB-UniRule"/>
</dbReference>
<evidence type="ECO:0000256" key="8">
    <source>
        <dbReference type="ARBA" id="ARBA00022842"/>
    </source>
</evidence>
<keyword evidence="12" id="KW-0238">DNA-binding</keyword>
<reference evidence="14 15" key="1">
    <citation type="submission" date="2019-04" db="EMBL/GenBank/DDBJ databases">
        <title>Lampropedia sp YIM MLB12 draf genome.</title>
        <authorList>
            <person name="Wang Y.-X."/>
        </authorList>
    </citation>
    <scope>NUCLEOTIDE SEQUENCE [LARGE SCALE GENOMIC DNA]</scope>
    <source>
        <strain evidence="14 15">YIM MLB12</strain>
    </source>
</reference>
<feature type="binding site" evidence="12">
    <location>
        <position position="138"/>
    </location>
    <ligand>
        <name>Mg(2+)</name>
        <dbReference type="ChEBI" id="CHEBI:18420"/>
    </ligand>
</feature>
<dbReference type="InterPro" id="IPR043128">
    <property type="entry name" value="Rev_trsase/Diguanyl_cyclase"/>
</dbReference>
<keyword evidence="7 12" id="KW-0227">DNA damage</keyword>
<comment type="subunit">
    <text evidence="12">Monomer.</text>
</comment>
<dbReference type="Gene3D" id="3.30.1490.100">
    <property type="entry name" value="DNA polymerase, Y-family, little finger domain"/>
    <property type="match status" value="1"/>
</dbReference>
<dbReference type="InterPro" id="IPR043502">
    <property type="entry name" value="DNA/RNA_pol_sf"/>
</dbReference>
<comment type="subcellular location">
    <subcellularLocation>
        <location evidence="12">Cytoplasm</location>
    </subcellularLocation>
</comment>
<comment type="similarity">
    <text evidence="1 12">Belongs to the DNA polymerase type-Y family.</text>
</comment>
<dbReference type="GO" id="GO:0003684">
    <property type="term" value="F:damaged DNA binding"/>
    <property type="evidence" value="ECO:0007669"/>
    <property type="project" value="InterPro"/>
</dbReference>
<comment type="function">
    <text evidence="12">Poorly processive, error-prone DNA polymerase involved in untargeted mutagenesis. Copies undamaged DNA at stalled replication forks, which arise in vivo from mismatched or misaligned primer ends. These misaligned primers can be extended by PolIV. Exhibits no 3'-5' exonuclease (proofreading) activity. May be involved in translesional synthesis, in conjunction with the beta clamp from PolIII.</text>
</comment>
<dbReference type="InterPro" id="IPR024728">
    <property type="entry name" value="PolY_HhH_motif"/>
</dbReference>
<dbReference type="InterPro" id="IPR017961">
    <property type="entry name" value="DNA_pol_Y-fam_little_finger"/>
</dbReference>
<dbReference type="PROSITE" id="PS50173">
    <property type="entry name" value="UMUC"/>
    <property type="match status" value="1"/>
</dbReference>
<keyword evidence="9 12" id="KW-0239">DNA-directed DNA polymerase</keyword>
<evidence type="ECO:0000259" key="13">
    <source>
        <dbReference type="PROSITE" id="PS50173"/>
    </source>
</evidence>
<comment type="cofactor">
    <cofactor evidence="12">
        <name>Mg(2+)</name>
        <dbReference type="ChEBI" id="CHEBI:18420"/>
    </cofactor>
    <text evidence="12">Binds 2 magnesium ions per subunit.</text>
</comment>
<evidence type="ECO:0000256" key="2">
    <source>
        <dbReference type="ARBA" id="ARBA00022457"/>
    </source>
</evidence>
<dbReference type="HAMAP" id="MF_01113">
    <property type="entry name" value="DNApol_IV"/>
    <property type="match status" value="1"/>
</dbReference>
<sequence>MTSPPIRRIAHLDMDAFFASVELLRQPQLKGLPVVVGGRSRSAGWLGNAKLEALPPEQIPLEAFARLHSYTGRGVITTATYEARQFGIGSAMGMMKAAKLCPDAYLLPADFEQYRAYSRRFKAIIAHYAPEIEDRGVDEVYIDFSDVPGGQDEGGYLLAKRIQQAIFDDTGLTCSIGVAPNKLLAKLASEWHKPNGIFILMPEQVTDRLWPLPCKKVNGIGPKTSEKLDSMGIRHLHDLAHADAQALIDAFGPAYGAWLHRIAWGHDERPLVTDSTPVSMSRETTFERDLHARADKAELSALFTHLCERVAADLQRKGYAGRTVGVKIRFPDFRSATRAITIDHHTQDAAVIRQVAGQCLKRIDLTRRFRLLGVKVDNLLPLEQAQQMDAKAQQQPKAAQYSALQLSLPFE</sequence>
<keyword evidence="4 12" id="KW-0548">Nucleotidyltransferase</keyword>
<evidence type="ECO:0000256" key="5">
    <source>
        <dbReference type="ARBA" id="ARBA00022705"/>
    </source>
</evidence>
<name>A0A4S5BQ56_9BURK</name>
<feature type="domain" description="UmuC" evidence="13">
    <location>
        <begin position="9"/>
        <end position="221"/>
    </location>
</feature>
<keyword evidence="15" id="KW-1185">Reference proteome</keyword>
<dbReference type="InterPro" id="IPR022880">
    <property type="entry name" value="DNApol_IV"/>
</dbReference>
<dbReference type="InterPro" id="IPR050116">
    <property type="entry name" value="DNA_polymerase-Y"/>
</dbReference>
<gene>
    <name evidence="12 14" type="primary">dinB</name>
    <name evidence="14" type="ORF">E8K88_10545</name>
</gene>
<dbReference type="GO" id="GO:0003887">
    <property type="term" value="F:DNA-directed DNA polymerase activity"/>
    <property type="evidence" value="ECO:0007669"/>
    <property type="project" value="UniProtKB-UniRule"/>
</dbReference>
<keyword evidence="10 12" id="KW-0234">DNA repair</keyword>
<keyword evidence="12" id="KW-0963">Cytoplasm</keyword>
<evidence type="ECO:0000256" key="7">
    <source>
        <dbReference type="ARBA" id="ARBA00022763"/>
    </source>
</evidence>
<dbReference type="EC" id="2.7.7.7" evidence="12"/>
<comment type="caution">
    <text evidence="14">The sequence shown here is derived from an EMBL/GenBank/DDBJ whole genome shotgun (WGS) entry which is preliminary data.</text>
</comment>
<dbReference type="OrthoDB" id="9808813at2"/>
<dbReference type="CDD" id="cd03586">
    <property type="entry name" value="PolY_Pol_IV_kappa"/>
    <property type="match status" value="1"/>
</dbReference>
<dbReference type="InterPro" id="IPR036775">
    <property type="entry name" value="DNA_pol_Y-fam_lit_finger_sf"/>
</dbReference>
<dbReference type="Gene3D" id="1.10.150.20">
    <property type="entry name" value="5' to 3' exonuclease, C-terminal subdomain"/>
    <property type="match status" value="1"/>
</dbReference>
<dbReference type="SUPFAM" id="SSF100879">
    <property type="entry name" value="Lesion bypass DNA polymerase (Y-family), little finger domain"/>
    <property type="match status" value="1"/>
</dbReference>
<evidence type="ECO:0000256" key="3">
    <source>
        <dbReference type="ARBA" id="ARBA00022679"/>
    </source>
</evidence>
<protein>
    <recommendedName>
        <fullName evidence="12">DNA polymerase IV</fullName>
        <shortName evidence="12">Pol IV</shortName>
        <ecNumber evidence="12">2.7.7.7</ecNumber>
    </recommendedName>
</protein>
<keyword evidence="8 12" id="KW-0460">Magnesium</keyword>
<dbReference type="Pfam" id="PF11799">
    <property type="entry name" value="IMS_C"/>
    <property type="match status" value="1"/>
</dbReference>
<keyword evidence="5 12" id="KW-0235">DNA replication</keyword>
<dbReference type="GO" id="GO:0009432">
    <property type="term" value="P:SOS response"/>
    <property type="evidence" value="ECO:0007669"/>
    <property type="project" value="TreeGrafter"/>
</dbReference>
<dbReference type="SUPFAM" id="SSF56672">
    <property type="entry name" value="DNA/RNA polymerases"/>
    <property type="match status" value="1"/>
</dbReference>
<dbReference type="Gene3D" id="3.40.1170.60">
    <property type="match status" value="1"/>
</dbReference>